<dbReference type="Proteomes" id="UP000475325">
    <property type="component" value="Unassembled WGS sequence"/>
</dbReference>
<dbReference type="Proteomes" id="UP000480548">
    <property type="component" value="Unassembled WGS sequence"/>
</dbReference>
<feature type="compositionally biased region" description="Pro residues" evidence="1">
    <location>
        <begin position="1"/>
        <end position="12"/>
    </location>
</feature>
<name>A0A7C8J6U8_ORBOL</name>
<dbReference type="EMBL" id="WIQW01000031">
    <property type="protein sequence ID" value="KAF3098526.1"/>
    <property type="molecule type" value="Genomic_DNA"/>
</dbReference>
<evidence type="ECO:0000313" key="4">
    <source>
        <dbReference type="Proteomes" id="UP000475325"/>
    </source>
</evidence>
<accession>A0A7C8J6U8</accession>
<gene>
    <name evidence="2" type="ORF">TWF102_006083</name>
    <name evidence="3" type="ORF">TWF703_010274</name>
</gene>
<reference evidence="4 5" key="1">
    <citation type="submission" date="2019-06" db="EMBL/GenBank/DDBJ databases">
        <authorList>
            <person name="Palmer J.M."/>
        </authorList>
    </citation>
    <scope>NUCLEOTIDE SEQUENCE [LARGE SCALE GENOMIC DNA]</scope>
    <source>
        <strain evidence="2 4">TWF102</strain>
        <strain evidence="3 5">TWF703</strain>
    </source>
</reference>
<feature type="compositionally biased region" description="Polar residues" evidence="1">
    <location>
        <begin position="120"/>
        <end position="139"/>
    </location>
</feature>
<feature type="region of interest" description="Disordered" evidence="1">
    <location>
        <begin position="1"/>
        <end position="158"/>
    </location>
</feature>
<dbReference type="AlphaFoldDB" id="A0A7C8J6U8"/>
<dbReference type="EMBL" id="WIQZ01000080">
    <property type="protein sequence ID" value="KAF3126983.1"/>
    <property type="molecule type" value="Genomic_DNA"/>
</dbReference>
<evidence type="ECO:0000313" key="3">
    <source>
        <dbReference type="EMBL" id="KAF3126983.1"/>
    </source>
</evidence>
<comment type="caution">
    <text evidence="2">The sequence shown here is derived from an EMBL/GenBank/DDBJ whole genome shotgun (WGS) entry which is preliminary data.</text>
</comment>
<feature type="compositionally biased region" description="Low complexity" evidence="1">
    <location>
        <begin position="71"/>
        <end position="83"/>
    </location>
</feature>
<feature type="compositionally biased region" description="Low complexity" evidence="1">
    <location>
        <begin position="178"/>
        <end position="191"/>
    </location>
</feature>
<organism evidence="2 4">
    <name type="scientific">Orbilia oligospora</name>
    <name type="common">Nematode-trapping fungus</name>
    <name type="synonym">Arthrobotrys oligospora</name>
    <dbReference type="NCBI Taxonomy" id="2813651"/>
    <lineage>
        <taxon>Eukaryota</taxon>
        <taxon>Fungi</taxon>
        <taxon>Dikarya</taxon>
        <taxon>Ascomycota</taxon>
        <taxon>Pezizomycotina</taxon>
        <taxon>Orbiliomycetes</taxon>
        <taxon>Orbiliales</taxon>
        <taxon>Orbiliaceae</taxon>
        <taxon>Orbilia</taxon>
    </lineage>
</organism>
<feature type="compositionally biased region" description="Basic and acidic residues" evidence="1">
    <location>
        <begin position="141"/>
        <end position="151"/>
    </location>
</feature>
<protein>
    <submittedName>
        <fullName evidence="2">Uncharacterized protein</fullName>
    </submittedName>
</protein>
<feature type="compositionally biased region" description="Low complexity" evidence="1">
    <location>
        <begin position="31"/>
        <end position="61"/>
    </location>
</feature>
<proteinExistence type="predicted"/>
<evidence type="ECO:0000313" key="2">
    <source>
        <dbReference type="EMBL" id="KAF3098526.1"/>
    </source>
</evidence>
<evidence type="ECO:0000256" key="1">
    <source>
        <dbReference type="SAM" id="MobiDB-lite"/>
    </source>
</evidence>
<sequence>MLRFFPPFPSPNPATLQSPLENAPIVPSPPSSDSSSSLATSLSLSPPSTPSSPSSTPTSPTDQLPGNGTTGRSRSGSRSSARRCVPPRTRIIKRDSNPTSPTSPGPDNALNLASPPTTPPFNQSEKPGSPPINSGTNSQKQHHDHESEVARNKSVKNHHYEDAVRIACGAWCETSGKQQQPQEQQQQQQQQGKKKMVRWDADEE</sequence>
<evidence type="ECO:0000313" key="5">
    <source>
        <dbReference type="Proteomes" id="UP000480548"/>
    </source>
</evidence>
<feature type="region of interest" description="Disordered" evidence="1">
    <location>
        <begin position="174"/>
        <end position="204"/>
    </location>
</feature>